<dbReference type="Gene3D" id="6.10.250.2030">
    <property type="match status" value="1"/>
</dbReference>
<dbReference type="SUPFAM" id="SSF101967">
    <property type="entry name" value="Adhesin YadA, collagen-binding domain"/>
    <property type="match status" value="14"/>
</dbReference>
<dbReference type="Gene3D" id="2.150.10.10">
    <property type="entry name" value="Serralysin-like metalloprotease, C-terminal"/>
    <property type="match status" value="8"/>
</dbReference>
<evidence type="ECO:0000256" key="1">
    <source>
        <dbReference type="ARBA" id="ARBA00022448"/>
    </source>
</evidence>
<dbReference type="RefSeq" id="WP_306992112.1">
    <property type="nucleotide sequence ID" value="NZ_JAUTBB010000001.1"/>
</dbReference>
<sequence length="3025" mass="287176">MNKIYRKLWSRARAQVVVASELARGDAGPTVGFTPARRLRVVAKVLTTYCALWLRQGGTVKHAALGGGVLALIAASAPASAQVYVNDGTDGNCAVITDTFASTAYQASVNAAKCNTAPATQTDHSQFFGPTGVSTNNNGASSSLSLGGSLYVNAGRIGVTDVAGGTYSIRMGSASTLAATAGTNAIAIGSQQTSTSNGSSTTATTASGANSVAIGTAAQASSGGAIALGQIAKSQGNQDVAIGYNSQTNGDSAPGAGAATALGQNSLAGVSGATAIGANSVANGQHSTAVNGNASGAYASAIGGATASGYFSAAVGQGAQATTSYASSIGPNSKATASGANALGSSAQATASGANAVGSSASATGNFSSAFGDSAIAGGSSNNANTTAVGNGAWAGNGGANQTGATALGSVAHANGQNATAIGYSSVASATGATALGATGSGGQVGATASGASSLALGAADVTAEGGATTPVAVNGAAASGVRAIAIGSGSSTPGASSIAMGDGARAGTSANANAIAIGTTASATGAKSIAIGFGNNVSGANSGAFGDPTTISGSGSYSVGNNNTIPTNNTFVVGSGVDTTGSGDGNVVLGNASTIAAPSGTAYATGTAAPASQVSVGSASAARRITNVSAGSAATDAVNVSQLNQIATNTANTTGGSYTAAGVYTAPTISVGGTTRANLAAAVNAEDGIVQNQGNTTAAALGGGSTYTPSTGAVSAPSYTVANIGTTGAVGTPTTVTNVGAAVTNLSTDVTNIANNLNNGTVGPVQRTGTTNQLALIAPGGSGSAPGTAQNLTNVAPGTLSASSTDAVNGSQLYALGSSTASTLGGNATYNPTTGQVTTSNIGGTGQNNVNDAISTVAATAGKGWNVTTANTGTGTVSGTSVANVAPGATQTVTAGDNIAITQNGTDYTIATNPNLVSTSITTGNAKLDTNGLAITGGPSVLASGINAGGQRITNVAAGTQQTDAVNLSQLQQATTRYYSVNSSNAARAAGTGTNYDNLGATGGLSVAAGANASAGQIGATAVGNAANAAGVSSVALGQDAAAIGTGDITIGRGSGTGGLSSNYGNIAMGLFTGTDVSGRDNVAIGDNAGRTVTGSNNVALGIGGSNVSGDQNVAIGAAGANVTGSYNVGLGYRAGAGVTGSNNVALGQDAGRNINASDAVSLGHNASANNSKDVALGSGSVTAVAVGTASTTIQGTTYNFAGTSPGSTVSVGALGSERTITNVAAGRISDTSTDAVNGSQLYAANQAIDVVGDRVTTLGGNVATVLGGNAAYDTATGGLTMSDVGGTGQNNVNDAISTVAATAGKGWNATTAAAGTGTVSGTSVANVAPGATQTVTAGDNIAITQNGTDYTIATNPDLVSTSITTGNAKLDTNGLAITGGPSVLASGIDAGSQKITNVADGTIATGSTDAVNGGQLASVTSGVTSQGLNFTGNDASAGTVHRDLGQTLAISGAASTAGTYSGGNLKTVTDPTNGAIGLQMADAPKFGNVTVNDAGSGKITGVTAATLSASSTEAVNGSQLFATNSYINNTLGGGADVATGAAPTYTIGGNTYNNVGDAFTAVNNGSVGVVQRTTSADVATMTAAGGTAASPGNPQRLANLADGVNANDAVNLSQLQAAQAAATTHYYSVNDGGTSGGNYLNNGATGINSVAAGIGASTNARSGIAIGASSVTESSANASQASIAIGTGNALTNSANAVGVGNANTVSNSTIVGLLGGSNTLAQSQETSVIGVRNTLTGVSGSGVVGKDNRLTTVGSSSVIGADNTLTNVTSVAVTGGNNTAINGAAASSVVGASNTLDQATASNLTGIGNTARNTSEAGLTGVNNTISGGSQNAIIGSNNQLVNATKSLVNGFGNTLGTGLQTVQVIASGATVTDNVARGIVMGSGGQLGGNDTIAVGTSAVAGRDNAIAIGNGAQATGLNAISVGTGNVVSGDNSGAFGDPTTITGSGSYSLGNDNTISGNRAFVVGSNVNNAVDDSVVLGAGSTVAAASGTAGATIAGTSYSFAGAAPLSTVSVGAAGQERTITNVAAGRLSGTSTDAVNGSQLFATNQAVDAAAATAGKGWNVTTANTGTGTVSGTSVANVAPGATQTVTAGDNIAITQNGTDYTIATTPDLVSTSITTGNAKLDTNGLAITGGPSVLASGIDAGSQKITNVADGTVAAGSTDAVNGGQLAAVTSGVTSQGLNFTGNDASAGTVHRDLGQTLAISGGASTAGAYSGANLKTVTDPTNGAISLQMADAPKFGNVTVNDAGSGKITGVTAATLSASSTEAVNGSQLFATNSYINNALGGGADVAAGTAPTYTVGGNTYNTVGDAFTAVNNGSVGVVQRTTSADVATMTAAGGTAANPGNAQRLTNLADGVNANDAVNLSQLTNATGGVTSAGLNFAGDSGAATHRDLGQTLNVKGGATGTLTDNNIGVVSDGTDTLTVKLAENVDLGANGSLTTGSTTINNSGLTIAGGPSVTSGGINAGGSAITNVGAGVNGTDAANMNQLNAVSDTASKGWNLQANGDSATQVKPGDTVQLKDGQNIRITRSGTDVTVATADDLVSNSITTGNSRLDGSGVTLSGGPGGAVILSNSGLDNGGNRLVNVAAGIAATDAVNLSQLNSAIAGATTHYYSVADGGNQGGNYAGDGATASNALAAGVGTTASAAGATAVGSGSSASASGATAIGRDASASAQGSVALGDGASDGGRGAESYTGKYSWASNSSVGTVSVGNASTGATRTISNVADGSQATDAVNLRQLDGAVQAANTYTDGKVQQINQQVAQNNADIKNVQEGRDGFFQVNNTAAGAKPSVTGTNAAAGGSGAVASGANSLAVGTQAQATADNAVALGSGSVADRANTVSVGQAGSERKITNVAAGTASTDAVNVSQLQASQQGSVHYASNADGSVNYGQVALGNGQAPTTVSNVAAGVNGTDAVNVNQLNQGFGNAMRYTDAVAGQVQRDANGGIAAAVATANLPQSYIPGRGMTSVGLGSYQGQSAIAVGVSAITDNGRWVIKFSGTADTRGQTGVGAGVGYQW</sequence>
<feature type="domain" description="Trimeric autotransporter adhesin YadA-like stalk" evidence="4">
    <location>
        <begin position="625"/>
        <end position="661"/>
    </location>
</feature>
<evidence type="ECO:0000259" key="5">
    <source>
        <dbReference type="Pfam" id="PF13018"/>
    </source>
</evidence>
<feature type="domain" description="Trimeric autotransporter adhesin YadA-like stalk" evidence="4">
    <location>
        <begin position="1500"/>
        <end position="1543"/>
    </location>
</feature>
<name>A0AAW8G9U4_9GAMM</name>
<dbReference type="Proteomes" id="UP001234354">
    <property type="component" value="Unassembled WGS sequence"/>
</dbReference>
<proteinExistence type="predicted"/>
<reference evidence="6" key="1">
    <citation type="submission" date="2023-07" db="EMBL/GenBank/DDBJ databases">
        <title>Functional and genomic diversity of the sorghum phyllosphere microbiome.</title>
        <authorList>
            <person name="Shade A."/>
        </authorList>
    </citation>
    <scope>NUCLEOTIDE SEQUENCE</scope>
    <source>
        <strain evidence="6">SORGH_AS_0908</strain>
    </source>
</reference>
<feature type="domain" description="Trimeric autotransporter adhesin YadA-like stalk" evidence="4">
    <location>
        <begin position="2257"/>
        <end position="2300"/>
    </location>
</feature>
<feature type="domain" description="Trimeric autotransporter adhesin YadA-like stalk" evidence="4">
    <location>
        <begin position="2911"/>
        <end position="2948"/>
    </location>
</feature>
<organism evidence="6 7">
    <name type="scientific">Pseudoxanthomonas winnipegensis</name>
    <dbReference type="NCBI Taxonomy" id="2480810"/>
    <lineage>
        <taxon>Bacteria</taxon>
        <taxon>Pseudomonadati</taxon>
        <taxon>Pseudomonadota</taxon>
        <taxon>Gammaproteobacteria</taxon>
        <taxon>Lysobacterales</taxon>
        <taxon>Lysobacteraceae</taxon>
        <taxon>Pseudoxanthomonas</taxon>
    </lineage>
</organism>
<feature type="domain" description="Trimeric autotransporter adhesin YadA-like stalk" evidence="4">
    <location>
        <begin position="2589"/>
        <end position="2618"/>
    </location>
</feature>
<accession>A0AAW8G9U4</accession>
<feature type="domain" description="Trimeric autotransporter adhesin YadA-like stalk" evidence="4">
    <location>
        <begin position="1222"/>
        <end position="1264"/>
    </location>
</feature>
<feature type="domain" description="Trimeric autotransporter adhesin YadA-like stalk" evidence="4">
    <location>
        <begin position="953"/>
        <end position="978"/>
    </location>
</feature>
<feature type="domain" description="Trimeric autotransporter adhesin YadA-like head" evidence="3">
    <location>
        <begin position="272"/>
        <end position="290"/>
    </location>
</feature>
<feature type="domain" description="Trimeric autotransporter adhesin YadA-like stalk" evidence="4">
    <location>
        <begin position="2153"/>
        <end position="2196"/>
    </location>
</feature>
<evidence type="ECO:0000313" key="7">
    <source>
        <dbReference type="Proteomes" id="UP001234354"/>
    </source>
</evidence>
<dbReference type="Gene3D" id="2.20.70.140">
    <property type="match status" value="4"/>
</dbReference>
<keyword evidence="1" id="KW-0813">Transport</keyword>
<feature type="domain" description="Trimeric autotransporter adhesin YadA-like head" evidence="3">
    <location>
        <begin position="2665"/>
        <end position="2691"/>
    </location>
</feature>
<dbReference type="Pfam" id="PF13018">
    <property type="entry name" value="ESPR"/>
    <property type="match status" value="1"/>
</dbReference>
<dbReference type="InterPro" id="IPR008635">
    <property type="entry name" value="Coiled_stalk_dom"/>
</dbReference>
<comment type="caution">
    <text evidence="6">The sequence shown here is derived from an EMBL/GenBank/DDBJ whole genome shotgun (WGS) entry which is preliminary data.</text>
</comment>
<feature type="domain" description="Trimeric autotransporter adhesin YadA-like stalk" evidence="4">
    <location>
        <begin position="1396"/>
        <end position="1439"/>
    </location>
</feature>
<dbReference type="EMBL" id="JAUTBB010000001">
    <property type="protein sequence ID" value="MDQ1119155.1"/>
    <property type="molecule type" value="Genomic_DNA"/>
</dbReference>
<dbReference type="Pfam" id="PF05662">
    <property type="entry name" value="YadA_stalk"/>
    <property type="match status" value="16"/>
</dbReference>
<protein>
    <submittedName>
        <fullName evidence="6">Autotransporter adhesin</fullName>
    </submittedName>
</protein>
<feature type="domain" description="Trimeric autotransporter adhesin YadA-like stalk" evidence="4">
    <location>
        <begin position="2858"/>
        <end position="2897"/>
    </location>
</feature>
<feature type="domain" description="Trimeric autotransporter adhesin YadA-like head" evidence="3">
    <location>
        <begin position="479"/>
        <end position="505"/>
    </location>
</feature>
<dbReference type="Pfam" id="PF05658">
    <property type="entry name" value="YadA_head"/>
    <property type="match status" value="11"/>
</dbReference>
<feature type="domain" description="Trimeric autotransporter adhesin YadA-like head" evidence="3">
    <location>
        <begin position="1020"/>
        <end position="1042"/>
    </location>
</feature>
<feature type="domain" description="Trimeric autotransporter adhesin YadA-like head" evidence="3">
    <location>
        <begin position="414"/>
        <end position="438"/>
    </location>
</feature>
<dbReference type="GO" id="GO:0019867">
    <property type="term" value="C:outer membrane"/>
    <property type="evidence" value="ECO:0007669"/>
    <property type="project" value="InterPro"/>
</dbReference>
<dbReference type="Gene3D" id="6.10.250.2040">
    <property type="match status" value="3"/>
</dbReference>
<feature type="domain" description="Trimeric autotransporter adhesin YadA-like stalk" evidence="4">
    <location>
        <begin position="2729"/>
        <end position="2768"/>
    </location>
</feature>
<dbReference type="CDD" id="cd12820">
    <property type="entry name" value="LbR_YadA-like"/>
    <property type="match status" value="1"/>
</dbReference>
<feature type="domain" description="Trimeric autotransporter adhesin YadA-like stalk" evidence="4">
    <location>
        <begin position="1598"/>
        <end position="1627"/>
    </location>
</feature>
<dbReference type="Gene3D" id="1.20.5.170">
    <property type="match status" value="6"/>
</dbReference>
<dbReference type="Gene3D" id="2.60.40.4050">
    <property type="match status" value="1"/>
</dbReference>
<dbReference type="SUPFAM" id="SSF54523">
    <property type="entry name" value="Pili subunits"/>
    <property type="match status" value="1"/>
</dbReference>
<feature type="domain" description="Trimeric autotransporter adhesin YadA-like head" evidence="3">
    <location>
        <begin position="1919"/>
        <end position="1942"/>
    </location>
</feature>
<feature type="domain" description="Trimeric autotransporter adhesin YadA-like head" evidence="3">
    <location>
        <begin position="1893"/>
        <end position="1917"/>
    </location>
</feature>
<evidence type="ECO:0000313" key="6">
    <source>
        <dbReference type="EMBL" id="MDQ1119155.1"/>
    </source>
</evidence>
<feature type="domain" description="Trimeric autotransporter adhesin YadA-like head" evidence="3">
    <location>
        <begin position="513"/>
        <end position="535"/>
    </location>
</feature>
<dbReference type="Gene3D" id="6.20.50.100">
    <property type="match status" value="2"/>
</dbReference>
<dbReference type="GO" id="GO:0015031">
    <property type="term" value="P:protein transport"/>
    <property type="evidence" value="ECO:0007669"/>
    <property type="project" value="UniProtKB-KW"/>
</dbReference>
<dbReference type="InterPro" id="IPR008640">
    <property type="entry name" value="Adhesin_Head_dom"/>
</dbReference>
<feature type="domain" description="Trimeric autotransporter adhesin YadA-like stalk" evidence="4">
    <location>
        <begin position="2355"/>
        <end position="2394"/>
    </location>
</feature>
<evidence type="ECO:0000259" key="4">
    <source>
        <dbReference type="Pfam" id="PF05662"/>
    </source>
</evidence>
<dbReference type="InterPro" id="IPR011049">
    <property type="entry name" value="Serralysin-like_metalloprot_C"/>
</dbReference>
<feature type="domain" description="Trimeric autotransporter adhesin YadA-like head" evidence="3">
    <location>
        <begin position="307"/>
        <end position="333"/>
    </location>
</feature>
<feature type="domain" description="Trimeric autotransporter adhesin YadA-like head" evidence="3">
    <location>
        <begin position="206"/>
        <end position="230"/>
    </location>
</feature>
<gene>
    <name evidence="6" type="ORF">QE383_001463</name>
</gene>
<dbReference type="InterPro" id="IPR024973">
    <property type="entry name" value="ESPR"/>
</dbReference>
<feature type="domain" description="Trimeric autotransporter adhesin YadA-like stalk" evidence="4">
    <location>
        <begin position="2027"/>
        <end position="2061"/>
    </location>
</feature>
<evidence type="ECO:0000259" key="3">
    <source>
        <dbReference type="Pfam" id="PF05658"/>
    </source>
</evidence>
<feature type="domain" description="Trimeric autotransporter adhesin YadA-like stalk" evidence="4">
    <location>
        <begin position="2477"/>
        <end position="2515"/>
    </location>
</feature>
<evidence type="ECO:0000256" key="2">
    <source>
        <dbReference type="ARBA" id="ARBA00022927"/>
    </source>
</evidence>
<feature type="domain" description="ESPR" evidence="5">
    <location>
        <begin position="1"/>
        <end position="29"/>
    </location>
</feature>
<feature type="domain" description="Trimeric autotransporter adhesin YadA-like stalk" evidence="4">
    <location>
        <begin position="794"/>
        <end position="832"/>
    </location>
</feature>
<dbReference type="InterPro" id="IPR045584">
    <property type="entry name" value="Pilin-like"/>
</dbReference>
<feature type="domain" description="Trimeric autotransporter adhesin YadA-like head" evidence="3">
    <location>
        <begin position="2814"/>
        <end position="2840"/>
    </location>
</feature>
<keyword evidence="2" id="KW-0653">Protein transport</keyword>